<name>A0A5N6UWF3_ASPTM</name>
<keyword evidence="1" id="KW-0472">Membrane</keyword>
<dbReference type="OrthoDB" id="1523883at2759"/>
<dbReference type="EMBL" id="ML738622">
    <property type="protein sequence ID" value="KAE8162998.1"/>
    <property type="molecule type" value="Genomic_DNA"/>
</dbReference>
<dbReference type="Proteomes" id="UP000326950">
    <property type="component" value="Unassembled WGS sequence"/>
</dbReference>
<dbReference type="AlphaFoldDB" id="A0A5N6UWF3"/>
<proteinExistence type="predicted"/>
<organism evidence="2 3">
    <name type="scientific">Aspergillus tamarii</name>
    <dbReference type="NCBI Taxonomy" id="41984"/>
    <lineage>
        <taxon>Eukaryota</taxon>
        <taxon>Fungi</taxon>
        <taxon>Dikarya</taxon>
        <taxon>Ascomycota</taxon>
        <taxon>Pezizomycotina</taxon>
        <taxon>Eurotiomycetes</taxon>
        <taxon>Eurotiomycetidae</taxon>
        <taxon>Eurotiales</taxon>
        <taxon>Aspergillaceae</taxon>
        <taxon>Aspergillus</taxon>
        <taxon>Aspergillus subgen. Circumdati</taxon>
    </lineage>
</organism>
<keyword evidence="1" id="KW-1133">Transmembrane helix</keyword>
<evidence type="ECO:0000256" key="1">
    <source>
        <dbReference type="SAM" id="Phobius"/>
    </source>
</evidence>
<gene>
    <name evidence="2" type="ORF">BDV40DRAFT_288087</name>
</gene>
<feature type="transmembrane region" description="Helical" evidence="1">
    <location>
        <begin position="63"/>
        <end position="84"/>
    </location>
</feature>
<reference evidence="2 3" key="1">
    <citation type="submission" date="2019-04" db="EMBL/GenBank/DDBJ databases">
        <title>Friends and foes A comparative genomics study of 23 Aspergillus species from section Flavi.</title>
        <authorList>
            <consortium name="DOE Joint Genome Institute"/>
            <person name="Kjaerbolling I."/>
            <person name="Vesth T."/>
            <person name="Frisvad J.C."/>
            <person name="Nybo J.L."/>
            <person name="Theobald S."/>
            <person name="Kildgaard S."/>
            <person name="Isbrandt T."/>
            <person name="Kuo A."/>
            <person name="Sato A."/>
            <person name="Lyhne E.K."/>
            <person name="Kogle M.E."/>
            <person name="Wiebenga A."/>
            <person name="Kun R.S."/>
            <person name="Lubbers R.J."/>
            <person name="Makela M.R."/>
            <person name="Barry K."/>
            <person name="Chovatia M."/>
            <person name="Clum A."/>
            <person name="Daum C."/>
            <person name="Haridas S."/>
            <person name="He G."/>
            <person name="LaButti K."/>
            <person name="Lipzen A."/>
            <person name="Mondo S."/>
            <person name="Riley R."/>
            <person name="Salamov A."/>
            <person name="Simmons B.A."/>
            <person name="Magnuson J.K."/>
            <person name="Henrissat B."/>
            <person name="Mortensen U.H."/>
            <person name="Larsen T.O."/>
            <person name="Devries R.P."/>
            <person name="Grigoriev I.V."/>
            <person name="Machida M."/>
            <person name="Baker S.E."/>
            <person name="Andersen M.R."/>
        </authorList>
    </citation>
    <scope>NUCLEOTIDE SEQUENCE [LARGE SCALE GENOMIC DNA]</scope>
    <source>
        <strain evidence="2 3">CBS 117626</strain>
    </source>
</reference>
<keyword evidence="1" id="KW-0812">Transmembrane</keyword>
<keyword evidence="3" id="KW-1185">Reference proteome</keyword>
<evidence type="ECO:0000313" key="2">
    <source>
        <dbReference type="EMBL" id="KAE8162998.1"/>
    </source>
</evidence>
<evidence type="ECO:0000313" key="3">
    <source>
        <dbReference type="Proteomes" id="UP000326950"/>
    </source>
</evidence>
<sequence length="147" mass="17135">MAALVFLRVFPLFTTSSYLTFTITEDFYFKSYLEPSVIRVADHLLSSYITVWYNRGMVLVFTIYPLTWCTAIVTFVLYLLGFLVNIAHMLWEPQAINFLTSIKKQGSSGSTEIFRQWYRMNLIRGALADVPAWSCFLARFLVWESVR</sequence>
<accession>A0A5N6UWF3</accession>
<protein>
    <submittedName>
        <fullName evidence="2">Uncharacterized protein</fullName>
    </submittedName>
</protein>